<feature type="compositionally biased region" description="Polar residues" evidence="3">
    <location>
        <begin position="134"/>
        <end position="151"/>
    </location>
</feature>
<dbReference type="InterPro" id="IPR001002">
    <property type="entry name" value="Chitin-bd_1"/>
</dbReference>
<dbReference type="PROSITE" id="PS51257">
    <property type="entry name" value="PROKAR_LIPOPROTEIN"/>
    <property type="match status" value="1"/>
</dbReference>
<keyword evidence="1 2" id="KW-0147">Chitin-binding</keyword>
<dbReference type="Proteomes" id="UP000748756">
    <property type="component" value="Unassembled WGS sequence"/>
</dbReference>
<evidence type="ECO:0000259" key="5">
    <source>
        <dbReference type="PROSITE" id="PS50941"/>
    </source>
</evidence>
<feature type="disulfide bond" evidence="2">
    <location>
        <begin position="35"/>
        <end position="47"/>
    </location>
</feature>
<name>A0A9P5RSW5_9FUNG</name>
<dbReference type="CDD" id="cd00035">
    <property type="entry name" value="ChtBD1"/>
    <property type="match status" value="1"/>
</dbReference>
<organism evidence="6 7">
    <name type="scientific">Linnemannia schmuckeri</name>
    <dbReference type="NCBI Taxonomy" id="64567"/>
    <lineage>
        <taxon>Eukaryota</taxon>
        <taxon>Fungi</taxon>
        <taxon>Fungi incertae sedis</taxon>
        <taxon>Mucoromycota</taxon>
        <taxon>Mortierellomycotina</taxon>
        <taxon>Mortierellomycetes</taxon>
        <taxon>Mortierellales</taxon>
        <taxon>Mortierellaceae</taxon>
        <taxon>Linnemannia</taxon>
    </lineage>
</organism>
<gene>
    <name evidence="6" type="ORF">BG015_000910</name>
</gene>
<feature type="disulfide bond" evidence="2">
    <location>
        <begin position="40"/>
        <end position="54"/>
    </location>
</feature>
<dbReference type="PROSITE" id="PS00026">
    <property type="entry name" value="CHIT_BIND_I_1"/>
    <property type="match status" value="1"/>
</dbReference>
<dbReference type="Pfam" id="PF00187">
    <property type="entry name" value="Chitin_bind_1"/>
    <property type="match status" value="1"/>
</dbReference>
<evidence type="ECO:0000256" key="1">
    <source>
        <dbReference type="ARBA" id="ARBA00022669"/>
    </source>
</evidence>
<dbReference type="SUPFAM" id="SSF57016">
    <property type="entry name" value="Plant lectins/antimicrobial peptides"/>
    <property type="match status" value="1"/>
</dbReference>
<dbReference type="InterPro" id="IPR018371">
    <property type="entry name" value="Chitin-binding_1_CS"/>
</dbReference>
<evidence type="ECO:0000313" key="6">
    <source>
        <dbReference type="EMBL" id="KAF9142413.1"/>
    </source>
</evidence>
<feature type="compositionally biased region" description="Low complexity" evidence="3">
    <location>
        <begin position="115"/>
        <end position="133"/>
    </location>
</feature>
<feature type="compositionally biased region" description="Pro residues" evidence="3">
    <location>
        <begin position="83"/>
        <end position="92"/>
    </location>
</feature>
<feature type="region of interest" description="Disordered" evidence="3">
    <location>
        <begin position="115"/>
        <end position="151"/>
    </location>
</feature>
<dbReference type="GO" id="GO:0008061">
    <property type="term" value="F:chitin binding"/>
    <property type="evidence" value="ECO:0007669"/>
    <property type="project" value="UniProtKB-UniRule"/>
</dbReference>
<feature type="chain" id="PRO_5040509258" description="Chitin-binding type-1 domain-containing protein" evidence="4">
    <location>
        <begin position="25"/>
        <end position="170"/>
    </location>
</feature>
<dbReference type="OrthoDB" id="1193027at2759"/>
<dbReference type="Gene3D" id="3.30.60.10">
    <property type="entry name" value="Endochitinase-like"/>
    <property type="match status" value="1"/>
</dbReference>
<evidence type="ECO:0000313" key="7">
    <source>
        <dbReference type="Proteomes" id="UP000748756"/>
    </source>
</evidence>
<comment type="caution">
    <text evidence="6">The sequence shown here is derived from an EMBL/GenBank/DDBJ whole genome shotgun (WGS) entry which is preliminary data.</text>
</comment>
<dbReference type="PROSITE" id="PS50941">
    <property type="entry name" value="CHIT_BIND_I_2"/>
    <property type="match status" value="1"/>
</dbReference>
<evidence type="ECO:0000256" key="4">
    <source>
        <dbReference type="SAM" id="SignalP"/>
    </source>
</evidence>
<feature type="signal peptide" evidence="4">
    <location>
        <begin position="1"/>
        <end position="24"/>
    </location>
</feature>
<feature type="region of interest" description="Disordered" evidence="3">
    <location>
        <begin position="72"/>
        <end position="103"/>
    </location>
</feature>
<keyword evidence="2" id="KW-1015">Disulfide bond</keyword>
<proteinExistence type="predicted"/>
<feature type="domain" description="Chitin-binding type-1" evidence="5">
    <location>
        <begin position="25"/>
        <end position="68"/>
    </location>
</feature>
<feature type="compositionally biased region" description="Low complexity" evidence="3">
    <location>
        <begin position="93"/>
        <end position="103"/>
    </location>
</feature>
<sequence>MHRSTTTLIAIILCCLGLLSLVAAQAQCGPGLGSCTDGNCCSQAGFCGAGELYCGAGCQAGFGAPCVGGGQSPSLPTTSVPPTTDPTVPPTLSPTTPTVEPTTLTTLLPTTTTATTLTTTDAATTTSASSTSARGTFQLQPTGKPSSGSSAGVDSRLALVIVFLAGLFMI</sequence>
<feature type="compositionally biased region" description="Low complexity" evidence="3">
    <location>
        <begin position="72"/>
        <end position="82"/>
    </location>
</feature>
<keyword evidence="4" id="KW-0732">Signal</keyword>
<protein>
    <recommendedName>
        <fullName evidence="5">Chitin-binding type-1 domain-containing protein</fullName>
    </recommendedName>
</protein>
<dbReference type="SMART" id="SM00270">
    <property type="entry name" value="ChtBD1"/>
    <property type="match status" value="1"/>
</dbReference>
<evidence type="ECO:0000256" key="3">
    <source>
        <dbReference type="SAM" id="MobiDB-lite"/>
    </source>
</evidence>
<reference evidence="6" key="1">
    <citation type="journal article" date="2020" name="Fungal Divers.">
        <title>Resolving the Mortierellaceae phylogeny through synthesis of multi-gene phylogenetics and phylogenomics.</title>
        <authorList>
            <person name="Vandepol N."/>
            <person name="Liber J."/>
            <person name="Desiro A."/>
            <person name="Na H."/>
            <person name="Kennedy M."/>
            <person name="Barry K."/>
            <person name="Grigoriev I.V."/>
            <person name="Miller A.N."/>
            <person name="O'Donnell K."/>
            <person name="Stajich J.E."/>
            <person name="Bonito G."/>
        </authorList>
    </citation>
    <scope>NUCLEOTIDE SEQUENCE</scope>
    <source>
        <strain evidence="6">NRRL 6426</strain>
    </source>
</reference>
<accession>A0A9P5RSW5</accession>
<comment type="caution">
    <text evidence="2">Lacks conserved residue(s) required for the propagation of feature annotation.</text>
</comment>
<keyword evidence="7" id="KW-1185">Reference proteome</keyword>
<dbReference type="InterPro" id="IPR036861">
    <property type="entry name" value="Endochitinase-like_sf"/>
</dbReference>
<dbReference type="AlphaFoldDB" id="A0A9P5RSW5"/>
<evidence type="ECO:0000256" key="2">
    <source>
        <dbReference type="PROSITE-ProRule" id="PRU00261"/>
    </source>
</evidence>
<dbReference type="EMBL" id="JAAAUQ010001159">
    <property type="protein sequence ID" value="KAF9142413.1"/>
    <property type="molecule type" value="Genomic_DNA"/>
</dbReference>